<evidence type="ECO:0000313" key="2">
    <source>
        <dbReference type="EMBL" id="KAK3282766.1"/>
    </source>
</evidence>
<keyword evidence="1" id="KW-0812">Transmembrane</keyword>
<dbReference type="PANTHER" id="PTHR31563:SF13">
    <property type="entry name" value="ION CHANNEL POLLUX-LIKE 1-RELATED"/>
    <property type="match status" value="1"/>
</dbReference>
<dbReference type="Proteomes" id="UP001190700">
    <property type="component" value="Unassembled WGS sequence"/>
</dbReference>
<feature type="transmembrane region" description="Helical" evidence="1">
    <location>
        <begin position="61"/>
        <end position="83"/>
    </location>
</feature>
<proteinExistence type="predicted"/>
<feature type="transmembrane region" description="Helical" evidence="1">
    <location>
        <begin position="118"/>
        <end position="139"/>
    </location>
</feature>
<protein>
    <submittedName>
        <fullName evidence="2">Uncharacterized protein</fullName>
    </submittedName>
</protein>
<dbReference type="InterPro" id="IPR044849">
    <property type="entry name" value="CASTOR/POLLUX/SYM8-like"/>
</dbReference>
<sequence>MPFEGPFDGLKFTLGQLSCSRCSEIDIPRVVERVREQASRLGADEVVELLGKGQRAVLSSFLGQSILLLIVGGGLVFITSYFYQIATDSDATDSWYTGLSFVLDPGQFADQESDEGRLIGLIAALFGLLFVSVLIGIVSESIKDTMASMGEGVQDVEASGHTLVLNWNNNCGLLLQELCAGFASEQIPVRSRVIVVLASMDRAEMLRVVQNEVKETYSTEIVVLNDDPSRLENLNRVSLGKASRVVLMSPTYDPLENDISQVNLLTVVHGAMATSANALVQLRRLETERAVRGRFPRARPITLGNAAAYLTTQTLIEPGLSRVWTDLISFTEAKLCPITIPSNIPTFNYSVLIDILKEIGIPMGVVPARGPSQGKLCLMPEDSFAVQGNDVILIVATCLLTNQNSKLITVQRLAEDLFMGISAVRVTPPRSPHSQ</sequence>
<dbReference type="PANTHER" id="PTHR31563">
    <property type="entry name" value="ION CHANNEL POLLUX-RELATED"/>
    <property type="match status" value="1"/>
</dbReference>
<dbReference type="AlphaFoldDB" id="A0AAE0LES9"/>
<evidence type="ECO:0000256" key="1">
    <source>
        <dbReference type="SAM" id="Phobius"/>
    </source>
</evidence>
<reference evidence="2 3" key="1">
    <citation type="journal article" date="2015" name="Genome Biol. Evol.">
        <title>Comparative Genomics of a Bacterivorous Green Alga Reveals Evolutionary Causalities and Consequences of Phago-Mixotrophic Mode of Nutrition.</title>
        <authorList>
            <person name="Burns J.A."/>
            <person name="Paasch A."/>
            <person name="Narechania A."/>
            <person name="Kim E."/>
        </authorList>
    </citation>
    <scope>NUCLEOTIDE SEQUENCE [LARGE SCALE GENOMIC DNA]</scope>
    <source>
        <strain evidence="2 3">PLY_AMNH</strain>
    </source>
</reference>
<gene>
    <name evidence="2" type="ORF">CYMTET_9510</name>
</gene>
<organism evidence="2 3">
    <name type="scientific">Cymbomonas tetramitiformis</name>
    <dbReference type="NCBI Taxonomy" id="36881"/>
    <lineage>
        <taxon>Eukaryota</taxon>
        <taxon>Viridiplantae</taxon>
        <taxon>Chlorophyta</taxon>
        <taxon>Pyramimonadophyceae</taxon>
        <taxon>Pyramimonadales</taxon>
        <taxon>Pyramimonadaceae</taxon>
        <taxon>Cymbomonas</taxon>
    </lineage>
</organism>
<accession>A0AAE0LES9</accession>
<comment type="caution">
    <text evidence="2">The sequence shown here is derived from an EMBL/GenBank/DDBJ whole genome shotgun (WGS) entry which is preliminary data.</text>
</comment>
<keyword evidence="1" id="KW-0472">Membrane</keyword>
<dbReference type="GO" id="GO:0006811">
    <property type="term" value="P:monoatomic ion transport"/>
    <property type="evidence" value="ECO:0007669"/>
    <property type="project" value="InterPro"/>
</dbReference>
<keyword evidence="3" id="KW-1185">Reference proteome</keyword>
<evidence type="ECO:0000313" key="3">
    <source>
        <dbReference type="Proteomes" id="UP001190700"/>
    </source>
</evidence>
<name>A0AAE0LES9_9CHLO</name>
<dbReference type="EMBL" id="LGRX02003161">
    <property type="protein sequence ID" value="KAK3282766.1"/>
    <property type="molecule type" value="Genomic_DNA"/>
</dbReference>
<dbReference type="Gene3D" id="3.40.50.720">
    <property type="entry name" value="NAD(P)-binding Rossmann-like Domain"/>
    <property type="match status" value="1"/>
</dbReference>
<keyword evidence="1" id="KW-1133">Transmembrane helix</keyword>